<evidence type="ECO:0008006" key="3">
    <source>
        <dbReference type="Google" id="ProtNLM"/>
    </source>
</evidence>
<name>A0A1X7L4F1_9BURK</name>
<sequence length="69" mass="8108">MTKTKSLYHGHRFPATIISHAMRWYFRFQLSLRDIEELFFEKCDCGGFHQGRQVQGCPIFSTVHATWTG</sequence>
<dbReference type="Proteomes" id="UP000193228">
    <property type="component" value="Unassembled WGS sequence"/>
</dbReference>
<gene>
    <name evidence="1" type="ORF">SAMN06265784_1051</name>
</gene>
<proteinExistence type="predicted"/>
<accession>A0A1X7L4F1</accession>
<organism evidence="1 2">
    <name type="scientific">Paraburkholderia susongensis</name>
    <dbReference type="NCBI Taxonomy" id="1515439"/>
    <lineage>
        <taxon>Bacteria</taxon>
        <taxon>Pseudomonadati</taxon>
        <taxon>Pseudomonadota</taxon>
        <taxon>Betaproteobacteria</taxon>
        <taxon>Burkholderiales</taxon>
        <taxon>Burkholderiaceae</taxon>
        <taxon>Paraburkholderia</taxon>
    </lineage>
</organism>
<dbReference type="EMBL" id="FXAT01000005">
    <property type="protein sequence ID" value="SMG48630.1"/>
    <property type="molecule type" value="Genomic_DNA"/>
</dbReference>
<keyword evidence="2" id="KW-1185">Reference proteome</keyword>
<reference evidence="2" key="1">
    <citation type="submission" date="2017-04" db="EMBL/GenBank/DDBJ databases">
        <authorList>
            <person name="Varghese N."/>
            <person name="Submissions S."/>
        </authorList>
    </citation>
    <scope>NUCLEOTIDE SEQUENCE [LARGE SCALE GENOMIC DNA]</scope>
    <source>
        <strain evidence="2">LMG 29540</strain>
    </source>
</reference>
<evidence type="ECO:0000313" key="2">
    <source>
        <dbReference type="Proteomes" id="UP000193228"/>
    </source>
</evidence>
<dbReference type="AlphaFoldDB" id="A0A1X7L4F1"/>
<evidence type="ECO:0000313" key="1">
    <source>
        <dbReference type="EMBL" id="SMG48630.1"/>
    </source>
</evidence>
<protein>
    <recommendedName>
        <fullName evidence="3">Transposase</fullName>
    </recommendedName>
</protein>